<dbReference type="GO" id="GO:0051539">
    <property type="term" value="F:4 iron, 4 sulfur cluster binding"/>
    <property type="evidence" value="ECO:0007669"/>
    <property type="project" value="UniProtKB-KW"/>
</dbReference>
<keyword evidence="6" id="KW-0408">Iron</keyword>
<evidence type="ECO:0000256" key="2">
    <source>
        <dbReference type="ARBA" id="ARBA00022448"/>
    </source>
</evidence>
<comment type="caution">
    <text evidence="9">The sequence shown here is derived from an EMBL/GenBank/DDBJ whole genome shotgun (WGS) entry which is preliminary data.</text>
</comment>
<comment type="cofactor">
    <cofactor evidence="1">
        <name>[4Fe-4S] cluster</name>
        <dbReference type="ChEBI" id="CHEBI:49883"/>
    </cofactor>
</comment>
<evidence type="ECO:0000256" key="5">
    <source>
        <dbReference type="ARBA" id="ARBA00022982"/>
    </source>
</evidence>
<dbReference type="PROSITE" id="PS51379">
    <property type="entry name" value="4FE4S_FER_2"/>
    <property type="match status" value="1"/>
</dbReference>
<keyword evidence="3" id="KW-0004">4Fe-4S</keyword>
<dbReference type="Pfam" id="PF00037">
    <property type="entry name" value="Fer4"/>
    <property type="match status" value="1"/>
</dbReference>
<dbReference type="GO" id="GO:0046872">
    <property type="term" value="F:metal ion binding"/>
    <property type="evidence" value="ECO:0007669"/>
    <property type="project" value="UniProtKB-KW"/>
</dbReference>
<dbReference type="EMBL" id="JAASRM010000001">
    <property type="protein sequence ID" value="NIK89183.1"/>
    <property type="molecule type" value="Genomic_DNA"/>
</dbReference>
<keyword evidence="2" id="KW-0813">Transport</keyword>
<protein>
    <submittedName>
        <fullName evidence="9">Ferredoxin</fullName>
    </submittedName>
</protein>
<dbReference type="PROSITE" id="PS00198">
    <property type="entry name" value="4FE4S_FER_1"/>
    <property type="match status" value="1"/>
</dbReference>
<dbReference type="Proteomes" id="UP000570514">
    <property type="component" value="Unassembled WGS sequence"/>
</dbReference>
<name>A0A846N0U8_9PROT</name>
<evidence type="ECO:0000256" key="7">
    <source>
        <dbReference type="ARBA" id="ARBA00023014"/>
    </source>
</evidence>
<feature type="domain" description="4Fe-4S ferredoxin-type" evidence="8">
    <location>
        <begin position="1"/>
        <end position="30"/>
    </location>
</feature>
<gene>
    <name evidence="9" type="ORF">FHS83_002501</name>
</gene>
<keyword evidence="7" id="KW-0411">Iron-sulfur</keyword>
<organism evidence="9 10">
    <name type="scientific">Rhizomicrobium palustre</name>
    <dbReference type="NCBI Taxonomy" id="189966"/>
    <lineage>
        <taxon>Bacteria</taxon>
        <taxon>Pseudomonadati</taxon>
        <taxon>Pseudomonadota</taxon>
        <taxon>Alphaproteobacteria</taxon>
        <taxon>Micropepsales</taxon>
        <taxon>Micropepsaceae</taxon>
        <taxon>Rhizomicrobium</taxon>
    </lineage>
</organism>
<keyword evidence="4" id="KW-0479">Metal-binding</keyword>
<reference evidence="9 10" key="1">
    <citation type="submission" date="2020-03" db="EMBL/GenBank/DDBJ databases">
        <title>Genomic Encyclopedia of Type Strains, Phase IV (KMG-IV): sequencing the most valuable type-strain genomes for metagenomic binning, comparative biology and taxonomic classification.</title>
        <authorList>
            <person name="Goeker M."/>
        </authorList>
    </citation>
    <scope>NUCLEOTIDE SEQUENCE [LARGE SCALE GENOMIC DNA]</scope>
    <source>
        <strain evidence="9 10">DSM 19867</strain>
    </source>
</reference>
<dbReference type="Gene3D" id="3.30.70.20">
    <property type="match status" value="1"/>
</dbReference>
<proteinExistence type="predicted"/>
<evidence type="ECO:0000259" key="8">
    <source>
        <dbReference type="PROSITE" id="PS51379"/>
    </source>
</evidence>
<keyword evidence="10" id="KW-1185">Reference proteome</keyword>
<evidence type="ECO:0000313" key="10">
    <source>
        <dbReference type="Proteomes" id="UP000570514"/>
    </source>
</evidence>
<keyword evidence="5" id="KW-0249">Electron transport</keyword>
<evidence type="ECO:0000313" key="9">
    <source>
        <dbReference type="EMBL" id="NIK89183.1"/>
    </source>
</evidence>
<dbReference type="AlphaFoldDB" id="A0A846N0U8"/>
<accession>A0A846N0U8</accession>
<dbReference type="RefSeq" id="WP_167083294.1">
    <property type="nucleotide sequence ID" value="NZ_BAAADC010000001.1"/>
</dbReference>
<dbReference type="InterPro" id="IPR017900">
    <property type="entry name" value="4Fe4S_Fe_S_CS"/>
</dbReference>
<dbReference type="FunFam" id="3.30.70.20:FF:000045">
    <property type="entry name" value="Ferredoxin, 4Fe-4S"/>
    <property type="match status" value="1"/>
</dbReference>
<dbReference type="InterPro" id="IPR017896">
    <property type="entry name" value="4Fe4S_Fe-S-bd"/>
</dbReference>
<sequence length="65" mass="6903">MAYKIIAKKCTGCGACEFECPNKAIKESGAVFIIDETKCTECAGFFDTPQCAAACPVPKTCVQAF</sequence>
<dbReference type="SUPFAM" id="SSF54862">
    <property type="entry name" value="4Fe-4S ferredoxins"/>
    <property type="match status" value="1"/>
</dbReference>
<evidence type="ECO:0000256" key="4">
    <source>
        <dbReference type="ARBA" id="ARBA00022723"/>
    </source>
</evidence>
<evidence type="ECO:0000256" key="1">
    <source>
        <dbReference type="ARBA" id="ARBA00001966"/>
    </source>
</evidence>
<evidence type="ECO:0000256" key="3">
    <source>
        <dbReference type="ARBA" id="ARBA00022485"/>
    </source>
</evidence>
<evidence type="ECO:0000256" key="6">
    <source>
        <dbReference type="ARBA" id="ARBA00023004"/>
    </source>
</evidence>